<dbReference type="GO" id="GO:0008270">
    <property type="term" value="F:zinc ion binding"/>
    <property type="evidence" value="ECO:0007669"/>
    <property type="project" value="UniProtKB-KW"/>
</dbReference>
<dbReference type="AlphaFoldDB" id="A0AAW0PSR4"/>
<accession>A0AAW0PSR4</accession>
<proteinExistence type="predicted"/>
<dbReference type="Pfam" id="PF00628">
    <property type="entry name" value="PHD"/>
    <property type="match status" value="1"/>
</dbReference>
<comment type="caution">
    <text evidence="9">The sequence shown here is derived from an EMBL/GenBank/DDBJ whole genome shotgun (WGS) entry which is preliminary data.</text>
</comment>
<dbReference type="Gene3D" id="3.30.40.10">
    <property type="entry name" value="Zinc/RING finger domain, C3HC4 (zinc finger)"/>
    <property type="match status" value="1"/>
</dbReference>
<organism evidence="9 10">
    <name type="scientific">Mugilogobius chulae</name>
    <name type="common">yellowstripe goby</name>
    <dbReference type="NCBI Taxonomy" id="88201"/>
    <lineage>
        <taxon>Eukaryota</taxon>
        <taxon>Metazoa</taxon>
        <taxon>Chordata</taxon>
        <taxon>Craniata</taxon>
        <taxon>Vertebrata</taxon>
        <taxon>Euteleostomi</taxon>
        <taxon>Actinopterygii</taxon>
        <taxon>Neopterygii</taxon>
        <taxon>Teleostei</taxon>
        <taxon>Neoteleostei</taxon>
        <taxon>Acanthomorphata</taxon>
        <taxon>Gobiaria</taxon>
        <taxon>Gobiiformes</taxon>
        <taxon>Gobioidei</taxon>
        <taxon>Gobiidae</taxon>
        <taxon>Gobionellinae</taxon>
        <taxon>Mugilogobius</taxon>
    </lineage>
</organism>
<evidence type="ECO:0000256" key="5">
    <source>
        <dbReference type="ARBA" id="ARBA00023242"/>
    </source>
</evidence>
<keyword evidence="2" id="KW-0479">Metal-binding</keyword>
<dbReference type="GO" id="GO:0045893">
    <property type="term" value="P:positive regulation of DNA-templated transcription"/>
    <property type="evidence" value="ECO:0007669"/>
    <property type="project" value="TreeGrafter"/>
</dbReference>
<keyword evidence="3 6" id="KW-0863">Zinc-finger</keyword>
<evidence type="ECO:0000256" key="6">
    <source>
        <dbReference type="PROSITE-ProRule" id="PRU00146"/>
    </source>
</evidence>
<evidence type="ECO:0000256" key="4">
    <source>
        <dbReference type="ARBA" id="ARBA00022833"/>
    </source>
</evidence>
<name>A0AAW0PSR4_9GOBI</name>
<sequence length="291" mass="32125">MAQMCLNLGISPPHLSDCTVDQEQSVVGQFADAEEDGKKKTVVQFLNTPDPSVVCRICEEKQNNRSMICCTGCQGWFHGDCVGDMKTEGKEYICLVCIEPNLLQADLSLETDLGMSSLKSLMQSPPAEDNEEVENQQTQSTLELMEVDESPLVLKTEPDPTSESQSSSPHAAATIKNLSVPKAPKTRARAQRKPRTQTQPQTRRTSSRRLANRGVLEESKEEEEQSESESSQTCDSSVTEAQATQCNASAIEDQGLATDVSEVINLQSRLQTMPLLSQFQLHQSFRLRPMS</sequence>
<feature type="region of interest" description="Disordered" evidence="7">
    <location>
        <begin position="154"/>
        <end position="240"/>
    </location>
</feature>
<dbReference type="EMBL" id="JBBPFD010000004">
    <property type="protein sequence ID" value="KAK7929094.1"/>
    <property type="molecule type" value="Genomic_DNA"/>
</dbReference>
<feature type="compositionally biased region" description="Basic residues" evidence="7">
    <location>
        <begin position="184"/>
        <end position="195"/>
    </location>
</feature>
<evidence type="ECO:0000256" key="2">
    <source>
        <dbReference type="ARBA" id="ARBA00022723"/>
    </source>
</evidence>
<gene>
    <name evidence="9" type="ORF">WMY93_005489</name>
</gene>
<comment type="subcellular location">
    <subcellularLocation>
        <location evidence="1">Nucleus</location>
    </subcellularLocation>
</comment>
<dbReference type="PROSITE" id="PS50016">
    <property type="entry name" value="ZF_PHD_2"/>
    <property type="match status" value="1"/>
</dbReference>
<feature type="domain" description="PHD-type" evidence="8">
    <location>
        <begin position="52"/>
        <end position="100"/>
    </location>
</feature>
<reference evidence="10" key="1">
    <citation type="submission" date="2024-04" db="EMBL/GenBank/DDBJ databases">
        <title>Salinicola lusitanus LLJ914,a marine bacterium isolated from the Okinawa Trough.</title>
        <authorList>
            <person name="Li J."/>
        </authorList>
    </citation>
    <scope>NUCLEOTIDE SEQUENCE [LARGE SCALE GENOMIC DNA]</scope>
</reference>
<dbReference type="GO" id="GO:0048188">
    <property type="term" value="C:Set1C/COMPASS complex"/>
    <property type="evidence" value="ECO:0007669"/>
    <property type="project" value="InterPro"/>
</dbReference>
<dbReference type="InterPro" id="IPR013083">
    <property type="entry name" value="Znf_RING/FYVE/PHD"/>
</dbReference>
<evidence type="ECO:0000256" key="1">
    <source>
        <dbReference type="ARBA" id="ARBA00004123"/>
    </source>
</evidence>
<evidence type="ECO:0000313" key="9">
    <source>
        <dbReference type="EMBL" id="KAK7929094.1"/>
    </source>
</evidence>
<evidence type="ECO:0000259" key="8">
    <source>
        <dbReference type="PROSITE" id="PS50016"/>
    </source>
</evidence>
<dbReference type="Proteomes" id="UP001460270">
    <property type="component" value="Unassembled WGS sequence"/>
</dbReference>
<keyword evidence="10" id="KW-1185">Reference proteome</keyword>
<protein>
    <recommendedName>
        <fullName evidence="8">PHD-type domain-containing protein</fullName>
    </recommendedName>
</protein>
<dbReference type="SUPFAM" id="SSF57903">
    <property type="entry name" value="FYVE/PHD zinc finger"/>
    <property type="match status" value="1"/>
</dbReference>
<dbReference type="PANTHER" id="PTHR46174:SF1">
    <property type="entry name" value="CXXC-TYPE ZINC FINGER PROTEIN 1"/>
    <property type="match status" value="1"/>
</dbReference>
<dbReference type="InterPro" id="IPR011011">
    <property type="entry name" value="Znf_FYVE_PHD"/>
</dbReference>
<dbReference type="PANTHER" id="PTHR46174">
    <property type="entry name" value="CXXC-TYPE ZINC FINGER PROTEIN 1"/>
    <property type="match status" value="1"/>
</dbReference>
<evidence type="ECO:0000313" key="10">
    <source>
        <dbReference type="Proteomes" id="UP001460270"/>
    </source>
</evidence>
<dbReference type="InterPro" id="IPR019786">
    <property type="entry name" value="Zinc_finger_PHD-type_CS"/>
</dbReference>
<dbReference type="InterPro" id="IPR001965">
    <property type="entry name" value="Znf_PHD"/>
</dbReference>
<feature type="compositionally biased region" description="Polar residues" evidence="7">
    <location>
        <begin position="159"/>
        <end position="169"/>
    </location>
</feature>
<keyword evidence="4" id="KW-0862">Zinc</keyword>
<dbReference type="InterPro" id="IPR019787">
    <property type="entry name" value="Znf_PHD-finger"/>
</dbReference>
<evidence type="ECO:0000256" key="7">
    <source>
        <dbReference type="SAM" id="MobiDB-lite"/>
    </source>
</evidence>
<dbReference type="SMART" id="SM00249">
    <property type="entry name" value="PHD"/>
    <property type="match status" value="1"/>
</dbReference>
<dbReference type="InterPro" id="IPR037869">
    <property type="entry name" value="Spp1/CFP1"/>
</dbReference>
<dbReference type="PROSITE" id="PS01359">
    <property type="entry name" value="ZF_PHD_1"/>
    <property type="match status" value="1"/>
</dbReference>
<keyword evidence="5" id="KW-0539">Nucleus</keyword>
<evidence type="ECO:0000256" key="3">
    <source>
        <dbReference type="ARBA" id="ARBA00022771"/>
    </source>
</evidence>